<dbReference type="EMBL" id="CAXAMM010040488">
    <property type="protein sequence ID" value="CAK9093580.1"/>
    <property type="molecule type" value="Genomic_DNA"/>
</dbReference>
<reference evidence="2 3" key="1">
    <citation type="submission" date="2024-02" db="EMBL/GenBank/DDBJ databases">
        <authorList>
            <person name="Chen Y."/>
            <person name="Shah S."/>
            <person name="Dougan E. K."/>
            <person name="Thang M."/>
            <person name="Chan C."/>
        </authorList>
    </citation>
    <scope>NUCLEOTIDE SEQUENCE [LARGE SCALE GENOMIC DNA]</scope>
</reference>
<keyword evidence="3" id="KW-1185">Reference proteome</keyword>
<feature type="non-terminal residue" evidence="2">
    <location>
        <position position="1"/>
    </location>
</feature>
<feature type="region of interest" description="Disordered" evidence="1">
    <location>
        <begin position="14"/>
        <end position="115"/>
    </location>
</feature>
<feature type="compositionally biased region" description="Basic and acidic residues" evidence="1">
    <location>
        <begin position="95"/>
        <end position="115"/>
    </location>
</feature>
<evidence type="ECO:0000313" key="3">
    <source>
        <dbReference type="Proteomes" id="UP001642464"/>
    </source>
</evidence>
<name>A0ABP0R1R3_9DINO</name>
<organism evidence="2 3">
    <name type="scientific">Durusdinium trenchii</name>
    <dbReference type="NCBI Taxonomy" id="1381693"/>
    <lineage>
        <taxon>Eukaryota</taxon>
        <taxon>Sar</taxon>
        <taxon>Alveolata</taxon>
        <taxon>Dinophyceae</taxon>
        <taxon>Suessiales</taxon>
        <taxon>Symbiodiniaceae</taxon>
        <taxon>Durusdinium</taxon>
    </lineage>
</organism>
<feature type="compositionally biased region" description="Basic and acidic residues" evidence="1">
    <location>
        <begin position="65"/>
        <end position="86"/>
    </location>
</feature>
<dbReference type="Proteomes" id="UP001642464">
    <property type="component" value="Unassembled WGS sequence"/>
</dbReference>
<proteinExistence type="predicted"/>
<feature type="compositionally biased region" description="Basic and acidic residues" evidence="1">
    <location>
        <begin position="47"/>
        <end position="56"/>
    </location>
</feature>
<gene>
    <name evidence="2" type="ORF">SCF082_LOCUS44024</name>
</gene>
<evidence type="ECO:0000313" key="2">
    <source>
        <dbReference type="EMBL" id="CAK9093580.1"/>
    </source>
</evidence>
<protein>
    <submittedName>
        <fullName evidence="2">Uncharacterized protein</fullName>
    </submittedName>
</protein>
<evidence type="ECO:0000256" key="1">
    <source>
        <dbReference type="SAM" id="MobiDB-lite"/>
    </source>
</evidence>
<feature type="region of interest" description="Disordered" evidence="1">
    <location>
        <begin position="158"/>
        <end position="180"/>
    </location>
</feature>
<sequence>EFLNFVEWLVEKMDERWLWGSHPMETQEGGGKGKAPSQAAGPQQGGKGKEAAKGDQGKGGGGKGEGGKGEGGKGEGGKGKDCKGVEEEGPGGKGEGGKGVEEEGKGGKGEVKGRMDGLISAAEEWRRLQGQGWAAYGAGQLSGSGVWWTRDDDWSAWSQQEQEGWDSSAWDGPEPWEKLV</sequence>
<comment type="caution">
    <text evidence="2">The sequence shown here is derived from an EMBL/GenBank/DDBJ whole genome shotgun (WGS) entry which is preliminary data.</text>
</comment>
<accession>A0ABP0R1R3</accession>